<evidence type="ECO:0000313" key="2">
    <source>
        <dbReference type="Proteomes" id="UP000253303"/>
    </source>
</evidence>
<name>A0A366M3S1_9ACTN</name>
<organism evidence="1 2">
    <name type="scientific">Spongiactinospora rosea</name>
    <dbReference type="NCBI Taxonomy" id="2248750"/>
    <lineage>
        <taxon>Bacteria</taxon>
        <taxon>Bacillati</taxon>
        <taxon>Actinomycetota</taxon>
        <taxon>Actinomycetes</taxon>
        <taxon>Streptosporangiales</taxon>
        <taxon>Streptosporangiaceae</taxon>
        <taxon>Spongiactinospora</taxon>
    </lineage>
</organism>
<gene>
    <name evidence="1" type="ORF">DP939_07440</name>
</gene>
<protein>
    <submittedName>
        <fullName evidence="1">Uncharacterized protein</fullName>
    </submittedName>
</protein>
<proteinExistence type="predicted"/>
<dbReference type="EMBL" id="QMEY01000002">
    <property type="protein sequence ID" value="RBQ20888.1"/>
    <property type="molecule type" value="Genomic_DNA"/>
</dbReference>
<dbReference type="Proteomes" id="UP000253303">
    <property type="component" value="Unassembled WGS sequence"/>
</dbReference>
<accession>A0A366M3S1</accession>
<sequence>MPPHSEVTHMDLVPDDPHANPTAWRIALDACAGMLSMNTSKGLRPLYELPHFQGSFSISREGVLAGFRLRLPLPSEARLAQAGTAAELSWESMSLDADGPVNSLGGRARLLLGRRETFTDVSALCAKIPGERPYIKIVLETVFSPVALHWPTDGWQRLRPVTLTLFSEIRPAEVGSQEPPA</sequence>
<comment type="caution">
    <text evidence="1">The sequence shown here is derived from an EMBL/GenBank/DDBJ whole genome shotgun (WGS) entry which is preliminary data.</text>
</comment>
<keyword evidence="2" id="KW-1185">Reference proteome</keyword>
<dbReference type="AlphaFoldDB" id="A0A366M3S1"/>
<reference evidence="1 2" key="1">
    <citation type="submission" date="2018-06" db="EMBL/GenBank/DDBJ databases">
        <title>Sphaerisporangium craniellae sp. nov., isolated from a marine sponge in the South China Sea.</title>
        <authorList>
            <person name="Li L."/>
        </authorList>
    </citation>
    <scope>NUCLEOTIDE SEQUENCE [LARGE SCALE GENOMIC DNA]</scope>
    <source>
        <strain evidence="1 2">LHW63015</strain>
    </source>
</reference>
<evidence type="ECO:0000313" key="1">
    <source>
        <dbReference type="EMBL" id="RBQ20888.1"/>
    </source>
</evidence>